<dbReference type="Pfam" id="PF24608">
    <property type="entry name" value="PDDEXK_15"/>
    <property type="match status" value="1"/>
</dbReference>
<accession>A0A382HGF5</accession>
<evidence type="ECO:0000313" key="1">
    <source>
        <dbReference type="EMBL" id="SVB85987.1"/>
    </source>
</evidence>
<dbReference type="InterPro" id="IPR056931">
    <property type="entry name" value="D14-like"/>
</dbReference>
<proteinExistence type="predicted"/>
<protein>
    <submittedName>
        <fullName evidence="1">Uncharacterized protein</fullName>
    </submittedName>
</protein>
<organism evidence="1">
    <name type="scientific">marine metagenome</name>
    <dbReference type="NCBI Taxonomy" id="408172"/>
    <lineage>
        <taxon>unclassified sequences</taxon>
        <taxon>metagenomes</taxon>
        <taxon>ecological metagenomes</taxon>
    </lineage>
</organism>
<reference evidence="1" key="1">
    <citation type="submission" date="2018-05" db="EMBL/GenBank/DDBJ databases">
        <authorList>
            <person name="Lanie J.A."/>
            <person name="Ng W.-L."/>
            <person name="Kazmierczak K.M."/>
            <person name="Andrzejewski T.M."/>
            <person name="Davidsen T.M."/>
            <person name="Wayne K.J."/>
            <person name="Tettelin H."/>
            <person name="Glass J.I."/>
            <person name="Rusch D."/>
            <person name="Podicherti R."/>
            <person name="Tsui H.-C.T."/>
            <person name="Winkler M.E."/>
        </authorList>
    </citation>
    <scope>NUCLEOTIDE SEQUENCE</scope>
</reference>
<name>A0A382HGF5_9ZZZZ</name>
<dbReference type="EMBL" id="UINC01060943">
    <property type="protein sequence ID" value="SVB85987.1"/>
    <property type="molecule type" value="Genomic_DNA"/>
</dbReference>
<gene>
    <name evidence="1" type="ORF">METZ01_LOCUS238841</name>
</gene>
<dbReference type="AlphaFoldDB" id="A0A382HGF5"/>
<sequence length="111" mass="12594">MKTRSAKNKGKRLQNTVRDILLETFKEDLEPDDVKSAVMGDSGEDIQLSPAARKIIPYSIECKNQEKLNIWSALEQAEGNKGVSKPVLIFKRNRSKTYAVLELEDFVDLIK</sequence>